<dbReference type="InterPro" id="IPR036390">
    <property type="entry name" value="WH_DNA-bd_sf"/>
</dbReference>
<comment type="caution">
    <text evidence="6">The sequence shown here is derived from an EMBL/GenBank/DDBJ whole genome shotgun (WGS) entry which is preliminary data.</text>
</comment>
<dbReference type="PROSITE" id="PS51118">
    <property type="entry name" value="HTH_HXLR"/>
    <property type="match status" value="1"/>
</dbReference>
<keyword evidence="7" id="KW-1185">Reference proteome</keyword>
<dbReference type="GO" id="GO:0003677">
    <property type="term" value="F:DNA binding"/>
    <property type="evidence" value="ECO:0007669"/>
    <property type="project" value="UniProtKB-KW"/>
</dbReference>
<dbReference type="PANTHER" id="PTHR33204:SF18">
    <property type="entry name" value="TRANSCRIPTIONAL REGULATORY PROTEIN"/>
    <property type="match status" value="1"/>
</dbReference>
<dbReference type="RefSeq" id="WP_307855342.1">
    <property type="nucleotide sequence ID" value="NZ_JAGINW010000001.1"/>
</dbReference>
<evidence type="ECO:0000259" key="5">
    <source>
        <dbReference type="PROSITE" id="PS51118"/>
    </source>
</evidence>
<keyword evidence="1" id="KW-0805">Transcription regulation</keyword>
<proteinExistence type="predicted"/>
<sequence length="163" mass="17965">MSVADDTEWDRDAWDLDPDSAALALAVFTPSTTAAIMREALYGTRRFEDFLRRTGISPSVLAARLRELVAQNVLVKRPYQEPGARAREEYCLTEKGRDVAPAVIALINWADRWLSGDRGPTVVLNHRDCGAPIETVMMCAHGHELRAVRDVAVAPGPGARPRT</sequence>
<keyword evidence="4" id="KW-0812">Transmembrane</keyword>
<evidence type="ECO:0000256" key="3">
    <source>
        <dbReference type="ARBA" id="ARBA00023163"/>
    </source>
</evidence>
<protein>
    <submittedName>
        <fullName evidence="6">DNA-binding HxlR family transcriptional regulator</fullName>
    </submittedName>
</protein>
<evidence type="ECO:0000256" key="1">
    <source>
        <dbReference type="ARBA" id="ARBA00023015"/>
    </source>
</evidence>
<dbReference type="InterPro" id="IPR036388">
    <property type="entry name" value="WH-like_DNA-bd_sf"/>
</dbReference>
<dbReference type="Gene3D" id="1.10.10.10">
    <property type="entry name" value="Winged helix-like DNA-binding domain superfamily/Winged helix DNA-binding domain"/>
    <property type="match status" value="1"/>
</dbReference>
<gene>
    <name evidence="6" type="ORF">JOF56_006343</name>
</gene>
<dbReference type="EMBL" id="JAGINW010000001">
    <property type="protein sequence ID" value="MBP2325958.1"/>
    <property type="molecule type" value="Genomic_DNA"/>
</dbReference>
<keyword evidence="3" id="KW-0804">Transcription</keyword>
<dbReference type="SUPFAM" id="SSF46785">
    <property type="entry name" value="Winged helix' DNA-binding domain"/>
    <property type="match status" value="1"/>
</dbReference>
<evidence type="ECO:0000256" key="4">
    <source>
        <dbReference type="SAM" id="Phobius"/>
    </source>
</evidence>
<evidence type="ECO:0000313" key="7">
    <source>
        <dbReference type="Proteomes" id="UP001519332"/>
    </source>
</evidence>
<keyword evidence="4" id="KW-0472">Membrane</keyword>
<reference evidence="6 7" key="1">
    <citation type="submission" date="2021-03" db="EMBL/GenBank/DDBJ databases">
        <title>Sequencing the genomes of 1000 actinobacteria strains.</title>
        <authorList>
            <person name="Klenk H.-P."/>
        </authorList>
    </citation>
    <scope>NUCLEOTIDE SEQUENCE [LARGE SCALE GENOMIC DNA]</scope>
    <source>
        <strain evidence="6 7">DSM 46670</strain>
    </source>
</reference>
<dbReference type="Pfam" id="PF01638">
    <property type="entry name" value="HxlR"/>
    <property type="match status" value="1"/>
</dbReference>
<name>A0ABS4TPU8_9PSEU</name>
<accession>A0ABS4TPU8</accession>
<keyword evidence="2 6" id="KW-0238">DNA-binding</keyword>
<feature type="domain" description="HTH hxlR-type" evidence="5">
    <location>
        <begin position="17"/>
        <end position="118"/>
    </location>
</feature>
<keyword evidence="4" id="KW-1133">Transmembrane helix</keyword>
<dbReference type="PANTHER" id="PTHR33204">
    <property type="entry name" value="TRANSCRIPTIONAL REGULATOR, MARR FAMILY"/>
    <property type="match status" value="1"/>
</dbReference>
<feature type="transmembrane region" description="Helical" evidence="4">
    <location>
        <begin position="20"/>
        <end position="37"/>
    </location>
</feature>
<organism evidence="6 7">
    <name type="scientific">Kibdelosporangium banguiense</name>
    <dbReference type="NCBI Taxonomy" id="1365924"/>
    <lineage>
        <taxon>Bacteria</taxon>
        <taxon>Bacillati</taxon>
        <taxon>Actinomycetota</taxon>
        <taxon>Actinomycetes</taxon>
        <taxon>Pseudonocardiales</taxon>
        <taxon>Pseudonocardiaceae</taxon>
        <taxon>Kibdelosporangium</taxon>
    </lineage>
</organism>
<dbReference type="InterPro" id="IPR002577">
    <property type="entry name" value="HTH_HxlR"/>
</dbReference>
<evidence type="ECO:0000256" key="2">
    <source>
        <dbReference type="ARBA" id="ARBA00023125"/>
    </source>
</evidence>
<evidence type="ECO:0000313" key="6">
    <source>
        <dbReference type="EMBL" id="MBP2325958.1"/>
    </source>
</evidence>
<dbReference type="Proteomes" id="UP001519332">
    <property type="component" value="Unassembled WGS sequence"/>
</dbReference>